<dbReference type="STRING" id="1619234.SAMN05421730_102911"/>
<proteinExistence type="predicted"/>
<evidence type="ECO:0000256" key="1">
    <source>
        <dbReference type="ARBA" id="ARBA00022475"/>
    </source>
</evidence>
<evidence type="ECO:0000313" key="6">
    <source>
        <dbReference type="EMBL" id="SCP98928.1"/>
    </source>
</evidence>
<evidence type="ECO:0000256" key="2">
    <source>
        <dbReference type="ARBA" id="ARBA00022729"/>
    </source>
</evidence>
<dbReference type="PANTHER" id="PTHR43649:SF33">
    <property type="entry name" value="POLYGALACTURONAN_RHAMNOGALACTURONAN-BINDING PROTEIN YTCQ"/>
    <property type="match status" value="1"/>
</dbReference>
<keyword evidence="4" id="KW-0564">Palmitate</keyword>
<dbReference type="AlphaFoldDB" id="A0A1D3TX85"/>
<keyword evidence="3" id="KW-0472">Membrane</keyword>
<dbReference type="SUPFAM" id="SSF53850">
    <property type="entry name" value="Periplasmic binding protein-like II"/>
    <property type="match status" value="1"/>
</dbReference>
<protein>
    <submittedName>
        <fullName evidence="6">Raffinose/stachyose/melibiose transport system substrate-binding protein</fullName>
    </submittedName>
</protein>
<organism evidence="6 7">
    <name type="scientific">Anaerobium acetethylicum</name>
    <dbReference type="NCBI Taxonomy" id="1619234"/>
    <lineage>
        <taxon>Bacteria</taxon>
        <taxon>Bacillati</taxon>
        <taxon>Bacillota</taxon>
        <taxon>Clostridia</taxon>
        <taxon>Lachnospirales</taxon>
        <taxon>Lachnospiraceae</taxon>
        <taxon>Anaerobium</taxon>
    </lineage>
</organism>
<keyword evidence="1" id="KW-1003">Cell membrane</keyword>
<evidence type="ECO:0000256" key="5">
    <source>
        <dbReference type="ARBA" id="ARBA00023288"/>
    </source>
</evidence>
<dbReference type="PANTHER" id="PTHR43649">
    <property type="entry name" value="ARABINOSE-BINDING PROTEIN-RELATED"/>
    <property type="match status" value="1"/>
</dbReference>
<keyword evidence="5" id="KW-0449">Lipoprotein</keyword>
<keyword evidence="2" id="KW-0732">Signal</keyword>
<dbReference type="Proteomes" id="UP000199315">
    <property type="component" value="Unassembled WGS sequence"/>
</dbReference>
<dbReference type="Gene3D" id="3.40.190.10">
    <property type="entry name" value="Periplasmic binding protein-like II"/>
    <property type="match status" value="2"/>
</dbReference>
<evidence type="ECO:0000313" key="7">
    <source>
        <dbReference type="Proteomes" id="UP000199315"/>
    </source>
</evidence>
<keyword evidence="7" id="KW-1185">Reference proteome</keyword>
<dbReference type="Pfam" id="PF01547">
    <property type="entry name" value="SBP_bac_1"/>
    <property type="match status" value="1"/>
</dbReference>
<accession>A0A1D3TX85</accession>
<dbReference type="InterPro" id="IPR050490">
    <property type="entry name" value="Bact_solute-bd_prot1"/>
</dbReference>
<dbReference type="InterPro" id="IPR006059">
    <property type="entry name" value="SBP"/>
</dbReference>
<sequence length="436" mass="48241">MKKRILAIISATTMVVSMLTGCSESQKEDYASENKKVAITLGMHVANVEEQEPVTADIIKAFEAANPDIVVEVKGNDKDEHVKKMKMAAQADELPDIFWMDASVAPELNEAGLLLDLNGFLKEYSEIGDALADNMKEASQAEDGAQYGLPYQSLVTGIWYNKALFEKCGLELPVNGTTFEELENMVKVFNENGITPIAQGAKDTYSIWAFLIAIERYGYFDKIDTILAGNEKFNNTEFLKFFEKLQILGRDGAFPSNAATMTYFQAKEAFLAEKTAMFDSGMWDAGELDKTMGVNTGFWWGPTFSDSDSPQTVKMKVSSAPLCVSKAVGEDKIKQEAVYKFLAFYYGEEAAKISYEGSIIPSTNYQVEVDLSEKPAFAAIVEALNAETWISPKAQPDLVLKEAVQAQLYDSIYGTMLGNYTPEEALDKIDIVLDQQ</sequence>
<dbReference type="PROSITE" id="PS51257">
    <property type="entry name" value="PROKAR_LIPOPROTEIN"/>
    <property type="match status" value="1"/>
</dbReference>
<reference evidence="6 7" key="1">
    <citation type="submission" date="2016-09" db="EMBL/GenBank/DDBJ databases">
        <authorList>
            <person name="Capua I."/>
            <person name="De Benedictis P."/>
            <person name="Joannis T."/>
            <person name="Lombin L.H."/>
            <person name="Cattoli G."/>
        </authorList>
    </citation>
    <scope>NUCLEOTIDE SEQUENCE [LARGE SCALE GENOMIC DNA]</scope>
    <source>
        <strain evidence="6 7">GluBS11</strain>
    </source>
</reference>
<dbReference type="RefSeq" id="WP_091236151.1">
    <property type="nucleotide sequence ID" value="NZ_FMKA01000029.1"/>
</dbReference>
<dbReference type="EMBL" id="FMKA01000029">
    <property type="protein sequence ID" value="SCP98928.1"/>
    <property type="molecule type" value="Genomic_DNA"/>
</dbReference>
<evidence type="ECO:0000256" key="4">
    <source>
        <dbReference type="ARBA" id="ARBA00023139"/>
    </source>
</evidence>
<gene>
    <name evidence="6" type="ORF">SAMN05421730_102911</name>
</gene>
<name>A0A1D3TX85_9FIRM</name>
<evidence type="ECO:0000256" key="3">
    <source>
        <dbReference type="ARBA" id="ARBA00023136"/>
    </source>
</evidence>
<dbReference type="OrthoDB" id="367242at2"/>